<sequence>MGNLKLKILLYILSLWLLFFSLFIMSWDFDFLCKAYSHILGGGNFSFSLYEKLKTRNYVFLLSLLFMFIGFLGFGYFYFKTTSGWNATVIVEDVSNENHEHLEFLTTYVMPLVFTDVNNERTAFNLLVMIIAIGAIYIRTNKFYSNPSLAILGFKIYKAKIKNQGDKKYIMICKGEISDGTPLKYINLDNSTLLVKA</sequence>
<dbReference type="EMBL" id="RAHG01000001">
    <property type="protein sequence ID" value="RJT16043.1"/>
    <property type="molecule type" value="Genomic_DNA"/>
</dbReference>
<evidence type="ECO:0000313" key="2">
    <source>
        <dbReference type="EMBL" id="RJT16043.1"/>
    </source>
</evidence>
<comment type="caution">
    <text evidence="2">The sequence shown here is derived from an EMBL/GenBank/DDBJ whole genome shotgun (WGS) entry which is preliminary data.</text>
</comment>
<organism evidence="2 3">
    <name type="scientific">Rahnella inusitata</name>
    <dbReference type="NCBI Taxonomy" id="58169"/>
    <lineage>
        <taxon>Bacteria</taxon>
        <taxon>Pseudomonadati</taxon>
        <taxon>Pseudomonadota</taxon>
        <taxon>Gammaproteobacteria</taxon>
        <taxon>Enterobacterales</taxon>
        <taxon>Yersiniaceae</taxon>
        <taxon>Rahnella</taxon>
    </lineage>
</organism>
<feature type="transmembrane region" description="Helical" evidence="1">
    <location>
        <begin position="122"/>
        <end position="138"/>
    </location>
</feature>
<keyword evidence="3" id="KW-1185">Reference proteome</keyword>
<dbReference type="Proteomes" id="UP000284119">
    <property type="component" value="Unassembled WGS sequence"/>
</dbReference>
<dbReference type="NCBIfam" id="NF041622">
    <property type="entry name" value="KwaA"/>
    <property type="match status" value="1"/>
</dbReference>
<accession>A0ABX9P4U4</accession>
<proteinExistence type="predicted"/>
<keyword evidence="1" id="KW-0472">Membrane</keyword>
<evidence type="ECO:0000313" key="3">
    <source>
        <dbReference type="Proteomes" id="UP000284119"/>
    </source>
</evidence>
<protein>
    <submittedName>
        <fullName evidence="2">Uncharacterized protein</fullName>
    </submittedName>
</protein>
<feature type="transmembrane region" description="Helical" evidence="1">
    <location>
        <begin position="58"/>
        <end position="79"/>
    </location>
</feature>
<reference evidence="2 3" key="1">
    <citation type="submission" date="2018-09" db="EMBL/GenBank/DDBJ databases">
        <authorList>
            <person name="Le Fleche-Mateos A."/>
        </authorList>
    </citation>
    <scope>NUCLEOTIDE SEQUENCE [LARGE SCALE GENOMIC DNA]</scope>
    <source>
        <strain evidence="2 3">DSM 30078</strain>
    </source>
</reference>
<keyword evidence="1" id="KW-1133">Transmembrane helix</keyword>
<feature type="transmembrane region" description="Helical" evidence="1">
    <location>
        <begin position="6"/>
        <end position="27"/>
    </location>
</feature>
<gene>
    <name evidence="2" type="ORF">D5396_02715</name>
</gene>
<evidence type="ECO:0000256" key="1">
    <source>
        <dbReference type="SAM" id="Phobius"/>
    </source>
</evidence>
<dbReference type="InterPro" id="IPR048118">
    <property type="entry name" value="KwaA"/>
</dbReference>
<keyword evidence="1" id="KW-0812">Transmembrane</keyword>
<name>A0ABX9P4U4_9GAMM</name>
<dbReference type="RefSeq" id="WP_112168793.1">
    <property type="nucleotide sequence ID" value="NZ_JYDE01000037.1"/>
</dbReference>